<sequence length="138" mass="15674">MGGSVEVVRRGRAVWRVAAVLLTSRVAHGGGLIWRGRDGWETMIANLHVIEDWWNWQRLGMAAHYGSKLSSLLELRGKDVSIEYLHQGFTHIFESTFKSTEGVAEYIAHPAHLDFANLFLSHLEKVLVFDYKPTTVRV</sequence>
<accession>A0AAW1XCY4</accession>
<name>A0AAW1XCY4_RUBAR</name>
<feature type="domain" description="Stress-response A/B barrel" evidence="2">
    <location>
        <begin position="1"/>
        <end position="131"/>
    </location>
</feature>
<dbReference type="InterPro" id="IPR013097">
    <property type="entry name" value="Dabb"/>
</dbReference>
<reference evidence="3 4" key="1">
    <citation type="journal article" date="2023" name="G3 (Bethesda)">
        <title>A chromosome-length genome assembly and annotation of blackberry (Rubus argutus, cv. 'Hillquist').</title>
        <authorList>
            <person name="Bruna T."/>
            <person name="Aryal R."/>
            <person name="Dudchenko O."/>
            <person name="Sargent D.J."/>
            <person name="Mead D."/>
            <person name="Buti M."/>
            <person name="Cavallini A."/>
            <person name="Hytonen T."/>
            <person name="Andres J."/>
            <person name="Pham M."/>
            <person name="Weisz D."/>
            <person name="Mascagni F."/>
            <person name="Usai G."/>
            <person name="Natali L."/>
            <person name="Bassil N."/>
            <person name="Fernandez G.E."/>
            <person name="Lomsadze A."/>
            <person name="Armour M."/>
            <person name="Olukolu B."/>
            <person name="Poorten T."/>
            <person name="Britton C."/>
            <person name="Davik J."/>
            <person name="Ashrafi H."/>
            <person name="Aiden E.L."/>
            <person name="Borodovsky M."/>
            <person name="Worthington M."/>
        </authorList>
    </citation>
    <scope>NUCLEOTIDE SEQUENCE [LARGE SCALE GENOMIC DNA]</scope>
    <source>
        <strain evidence="3">PI 553951</strain>
    </source>
</reference>
<proteinExistence type="predicted"/>
<dbReference type="Pfam" id="PF07876">
    <property type="entry name" value="Dabb"/>
    <property type="match status" value="1"/>
</dbReference>
<dbReference type="PANTHER" id="PTHR33178">
    <property type="match status" value="1"/>
</dbReference>
<keyword evidence="4" id="KW-1185">Reference proteome</keyword>
<gene>
    <name evidence="3" type="ORF">M0R45_021198</name>
</gene>
<evidence type="ECO:0000313" key="4">
    <source>
        <dbReference type="Proteomes" id="UP001457282"/>
    </source>
</evidence>
<protein>
    <recommendedName>
        <fullName evidence="2">Stress-response A/B barrel domain-containing protein</fullName>
    </recommendedName>
</protein>
<dbReference type="InterPro" id="IPR044662">
    <property type="entry name" value="HS1/DABB1-like"/>
</dbReference>
<evidence type="ECO:0000259" key="2">
    <source>
        <dbReference type="PROSITE" id="PS51502"/>
    </source>
</evidence>
<organism evidence="3 4">
    <name type="scientific">Rubus argutus</name>
    <name type="common">Southern blackberry</name>
    <dbReference type="NCBI Taxonomy" id="59490"/>
    <lineage>
        <taxon>Eukaryota</taxon>
        <taxon>Viridiplantae</taxon>
        <taxon>Streptophyta</taxon>
        <taxon>Embryophyta</taxon>
        <taxon>Tracheophyta</taxon>
        <taxon>Spermatophyta</taxon>
        <taxon>Magnoliopsida</taxon>
        <taxon>eudicotyledons</taxon>
        <taxon>Gunneridae</taxon>
        <taxon>Pentapetalae</taxon>
        <taxon>rosids</taxon>
        <taxon>fabids</taxon>
        <taxon>Rosales</taxon>
        <taxon>Rosaceae</taxon>
        <taxon>Rosoideae</taxon>
        <taxon>Rosoideae incertae sedis</taxon>
        <taxon>Rubus</taxon>
    </lineage>
</organism>
<dbReference type="Proteomes" id="UP001457282">
    <property type="component" value="Unassembled WGS sequence"/>
</dbReference>
<dbReference type="PANTHER" id="PTHR33178:SF10">
    <property type="entry name" value="STRESS-RESPONSE A_B BARREL DOMAIN-CONTAINING PROTEIN"/>
    <property type="match status" value="1"/>
</dbReference>
<dbReference type="AlphaFoldDB" id="A0AAW1XCY4"/>
<dbReference type="SMART" id="SM00886">
    <property type="entry name" value="Dabb"/>
    <property type="match status" value="1"/>
</dbReference>
<evidence type="ECO:0000256" key="1">
    <source>
        <dbReference type="ARBA" id="ARBA00011738"/>
    </source>
</evidence>
<evidence type="ECO:0000313" key="3">
    <source>
        <dbReference type="EMBL" id="KAK9934034.1"/>
    </source>
</evidence>
<dbReference type="InterPro" id="IPR011008">
    <property type="entry name" value="Dimeric_a/b-barrel"/>
</dbReference>
<dbReference type="EMBL" id="JBEDUW010000004">
    <property type="protein sequence ID" value="KAK9934034.1"/>
    <property type="molecule type" value="Genomic_DNA"/>
</dbReference>
<dbReference type="GO" id="GO:0009865">
    <property type="term" value="P:pollen tube adhesion"/>
    <property type="evidence" value="ECO:0007669"/>
    <property type="project" value="TreeGrafter"/>
</dbReference>
<dbReference type="Gene3D" id="3.30.70.100">
    <property type="match status" value="1"/>
</dbReference>
<comment type="subunit">
    <text evidence="1">Homodimer.</text>
</comment>
<comment type="caution">
    <text evidence="3">The sequence shown here is derived from an EMBL/GenBank/DDBJ whole genome shotgun (WGS) entry which is preliminary data.</text>
</comment>
<dbReference type="PROSITE" id="PS51502">
    <property type="entry name" value="S_R_A_B_BARREL"/>
    <property type="match status" value="1"/>
</dbReference>
<dbReference type="SUPFAM" id="SSF54909">
    <property type="entry name" value="Dimeric alpha+beta barrel"/>
    <property type="match status" value="1"/>
</dbReference>